<feature type="domain" description="NodB homology" evidence="1">
    <location>
        <begin position="1"/>
        <end position="145"/>
    </location>
</feature>
<dbReference type="PANTHER" id="PTHR10587">
    <property type="entry name" value="GLYCOSYL TRANSFERASE-RELATED"/>
    <property type="match status" value="1"/>
</dbReference>
<dbReference type="SUPFAM" id="SSF88713">
    <property type="entry name" value="Glycoside hydrolase/deacetylase"/>
    <property type="match status" value="1"/>
</dbReference>
<keyword evidence="3" id="KW-1185">Reference proteome</keyword>
<dbReference type="EMBL" id="BOVJ01000068">
    <property type="protein sequence ID" value="GIQ63734.1"/>
    <property type="molecule type" value="Genomic_DNA"/>
</dbReference>
<gene>
    <name evidence="2" type="ORF">PACILC2_23020</name>
</gene>
<evidence type="ECO:0000313" key="2">
    <source>
        <dbReference type="EMBL" id="GIQ63734.1"/>
    </source>
</evidence>
<reference evidence="2 3" key="1">
    <citation type="submission" date="2021-04" db="EMBL/GenBank/DDBJ databases">
        <title>Draft genome sequence of Paenibacillus cisolokensis, LC2-13A.</title>
        <authorList>
            <person name="Uke A."/>
            <person name="Chhe C."/>
            <person name="Baramee S."/>
            <person name="Kosugi A."/>
        </authorList>
    </citation>
    <scope>NUCLEOTIDE SEQUENCE [LARGE SCALE GENOMIC DNA]</scope>
    <source>
        <strain evidence="2 3">LC2-13A</strain>
    </source>
</reference>
<name>A0ABQ4N6E7_9BACL</name>
<organism evidence="2 3">
    <name type="scientific">Paenibacillus cisolokensis</name>
    <dbReference type="NCBI Taxonomy" id="1658519"/>
    <lineage>
        <taxon>Bacteria</taxon>
        <taxon>Bacillati</taxon>
        <taxon>Bacillota</taxon>
        <taxon>Bacilli</taxon>
        <taxon>Bacillales</taxon>
        <taxon>Paenibacillaceae</taxon>
        <taxon>Paenibacillus</taxon>
    </lineage>
</organism>
<dbReference type="InterPro" id="IPR011330">
    <property type="entry name" value="Glyco_hydro/deAcase_b/a-brl"/>
</dbReference>
<dbReference type="Pfam" id="PF01522">
    <property type="entry name" value="Polysacc_deac_1"/>
    <property type="match status" value="1"/>
</dbReference>
<accession>A0ABQ4N6E7</accession>
<proteinExistence type="predicted"/>
<comment type="caution">
    <text evidence="2">The sequence shown here is derived from an EMBL/GenBank/DDBJ whole genome shotgun (WGS) entry which is preliminary data.</text>
</comment>
<evidence type="ECO:0000259" key="1">
    <source>
        <dbReference type="PROSITE" id="PS51677"/>
    </source>
</evidence>
<dbReference type="CDD" id="cd10917">
    <property type="entry name" value="CE4_NodB_like_6s_7s"/>
    <property type="match status" value="1"/>
</dbReference>
<dbReference type="InterPro" id="IPR050248">
    <property type="entry name" value="Polysacc_deacetylase_ArnD"/>
</dbReference>
<evidence type="ECO:0000313" key="3">
    <source>
        <dbReference type="Proteomes" id="UP000680304"/>
    </source>
</evidence>
<dbReference type="InterPro" id="IPR002509">
    <property type="entry name" value="NODB_dom"/>
</dbReference>
<dbReference type="Proteomes" id="UP000680304">
    <property type="component" value="Unassembled WGS sequence"/>
</dbReference>
<protein>
    <recommendedName>
        <fullName evidence="1">NodB homology domain-containing protein</fullName>
    </recommendedName>
</protein>
<dbReference type="Gene3D" id="3.20.20.370">
    <property type="entry name" value="Glycoside hydrolase/deacetylase"/>
    <property type="match status" value="1"/>
</dbReference>
<dbReference type="PROSITE" id="PS51677">
    <property type="entry name" value="NODB"/>
    <property type="match status" value="1"/>
</dbReference>
<sequence>MERYPDLVLREMREGHEIANHTYSHSMNKSKSIPFMMEEIRKTQNIILEVTGQRPRLYRPPGGIYNETLVRESRKEGLLTVMWSWHQDTRDWARPGTYKIVNKVLGNIRNGDIILFHDHVIGSMQTVEALKIIIPALKEQGYKFVTVSDLIQYDERYKSVEHLHPVQRN</sequence>